<evidence type="ECO:0000256" key="4">
    <source>
        <dbReference type="ARBA" id="ARBA00017497"/>
    </source>
</evidence>
<dbReference type="Pfam" id="PF04072">
    <property type="entry name" value="LCM"/>
    <property type="match status" value="1"/>
</dbReference>
<evidence type="ECO:0000256" key="8">
    <source>
        <dbReference type="PIRNR" id="PIRNR016305"/>
    </source>
</evidence>
<protein>
    <recommendedName>
        <fullName evidence="4 8">Leucine carboxyl methyltransferase 1</fullName>
        <ecNumber evidence="3 8">2.1.1.233</ecNumber>
    </recommendedName>
</protein>
<comment type="catalytic activity">
    <reaction evidence="1 8">
        <text>[phosphatase 2A protein]-C-terminal L-leucine + S-adenosyl-L-methionine = [phosphatase 2A protein]-C-terminal L-leucine methyl ester + S-adenosyl-L-homocysteine</text>
        <dbReference type="Rhea" id="RHEA:48544"/>
        <dbReference type="Rhea" id="RHEA-COMP:12134"/>
        <dbReference type="Rhea" id="RHEA-COMP:12135"/>
        <dbReference type="ChEBI" id="CHEBI:57856"/>
        <dbReference type="ChEBI" id="CHEBI:59789"/>
        <dbReference type="ChEBI" id="CHEBI:90516"/>
        <dbReference type="ChEBI" id="CHEBI:90517"/>
        <dbReference type="EC" id="2.1.1.233"/>
    </reaction>
</comment>
<keyword evidence="5 8" id="KW-0489">Methyltransferase</keyword>
<keyword evidence="11" id="KW-1185">Reference proteome</keyword>
<evidence type="ECO:0000256" key="2">
    <source>
        <dbReference type="ARBA" id="ARBA00010703"/>
    </source>
</evidence>
<name>A0A9P8PD74_9ASCO</name>
<dbReference type="Proteomes" id="UP000769528">
    <property type="component" value="Unassembled WGS sequence"/>
</dbReference>
<evidence type="ECO:0000256" key="9">
    <source>
        <dbReference type="PIRSR" id="PIRSR016305-1"/>
    </source>
</evidence>
<dbReference type="EC" id="2.1.1.233" evidence="3 8"/>
<evidence type="ECO:0000256" key="7">
    <source>
        <dbReference type="ARBA" id="ARBA00022691"/>
    </source>
</evidence>
<accession>A0A9P8PD74</accession>
<dbReference type="OrthoDB" id="203237at2759"/>
<comment type="similarity">
    <text evidence="2 8">Belongs to the methyltransferase superfamily. LCMT family.</text>
</comment>
<comment type="function">
    <text evidence="8">Methylates the carboxyl group of the C-terminal leucine residue of protein phosphatase 2A catalytic subunits to form alpha-leucine ester residues.</text>
</comment>
<dbReference type="InterPro" id="IPR016651">
    <property type="entry name" value="LCMT1"/>
</dbReference>
<comment type="caution">
    <text evidence="10">The sequence shown here is derived from an EMBL/GenBank/DDBJ whole genome shotgun (WGS) entry which is preliminary data.</text>
</comment>
<dbReference type="GO" id="GO:0018423">
    <property type="term" value="F:protein C-terminal leucine carboxyl O-methyltransferase activity"/>
    <property type="evidence" value="ECO:0007669"/>
    <property type="project" value="UniProtKB-EC"/>
</dbReference>
<dbReference type="PIRSF" id="PIRSF016305">
    <property type="entry name" value="LCM_mtfrase"/>
    <property type="match status" value="1"/>
</dbReference>
<feature type="binding site" evidence="9">
    <location>
        <position position="71"/>
    </location>
    <ligand>
        <name>S-adenosyl-L-methionine</name>
        <dbReference type="ChEBI" id="CHEBI:59789"/>
    </ligand>
</feature>
<dbReference type="SUPFAM" id="SSF53335">
    <property type="entry name" value="S-adenosyl-L-methionine-dependent methyltransferases"/>
    <property type="match status" value="1"/>
</dbReference>
<gene>
    <name evidence="10" type="ORF">WICMUC_005096</name>
</gene>
<feature type="binding site" evidence="9">
    <location>
        <position position="199"/>
    </location>
    <ligand>
        <name>S-adenosyl-L-methionine</name>
        <dbReference type="ChEBI" id="CHEBI:59789"/>
    </ligand>
</feature>
<evidence type="ECO:0000313" key="11">
    <source>
        <dbReference type="Proteomes" id="UP000769528"/>
    </source>
</evidence>
<keyword evidence="7 8" id="KW-0949">S-adenosyl-L-methionine</keyword>
<evidence type="ECO:0000256" key="6">
    <source>
        <dbReference type="ARBA" id="ARBA00022679"/>
    </source>
</evidence>
<dbReference type="PANTHER" id="PTHR13600">
    <property type="entry name" value="LEUCINE CARBOXYL METHYLTRANSFERASE"/>
    <property type="match status" value="1"/>
</dbReference>
<proteinExistence type="inferred from homology"/>
<keyword evidence="6 8" id="KW-0808">Transferase</keyword>
<evidence type="ECO:0000256" key="1">
    <source>
        <dbReference type="ARBA" id="ARBA00000724"/>
    </source>
</evidence>
<dbReference type="Gene3D" id="3.40.50.150">
    <property type="entry name" value="Vaccinia Virus protein VP39"/>
    <property type="match status" value="1"/>
</dbReference>
<feature type="binding site" evidence="9">
    <location>
        <position position="97"/>
    </location>
    <ligand>
        <name>S-adenosyl-L-methionine</name>
        <dbReference type="ChEBI" id="CHEBI:59789"/>
    </ligand>
</feature>
<reference evidence="10" key="1">
    <citation type="journal article" date="2021" name="Open Biol.">
        <title>Shared evolutionary footprints suggest mitochondrial oxidative damage underlies multiple complex I losses in fungi.</title>
        <authorList>
            <person name="Schikora-Tamarit M.A."/>
            <person name="Marcet-Houben M."/>
            <person name="Nosek J."/>
            <person name="Gabaldon T."/>
        </authorList>
    </citation>
    <scope>NUCLEOTIDE SEQUENCE</scope>
    <source>
        <strain evidence="10">CBS6341</strain>
    </source>
</reference>
<evidence type="ECO:0000256" key="3">
    <source>
        <dbReference type="ARBA" id="ARBA00012834"/>
    </source>
</evidence>
<dbReference type="InterPro" id="IPR007213">
    <property type="entry name" value="Ppm1/Ppm2/Tcmp"/>
</dbReference>
<sequence>MNLQIIRSTDHDALSCRYSIASKQYIKDPYISNIVQGFQKFLKFDNKSPRRVLSSLVKTKFPVINRGTYIRIKSIDIIIENFLEKFNGRDVRIINLGAGSDTRSFSLAKQHNNLDIIEVDFPDSIKFKKAIILDDKELAESLDIPFHQHSNLDEFYKELSNEGILASRYQLLPFDLRNSTDFGEFLRKLPEKPTLILSECMLCYLSSDEADKLLLAIHRNISQGVFVVYDPLGGDDSFGNVMIDNLKMRNLSLDTLLKYNTLEKYQERFRNIGFQYVKIDNLFNILNNWLAPEDLKRIARLEFLDEIEELKLLLEHYCLCLSHWGLEFETNLIFQL</sequence>
<dbReference type="EMBL" id="JAEUBF010001347">
    <property type="protein sequence ID" value="KAH3669132.1"/>
    <property type="molecule type" value="Genomic_DNA"/>
</dbReference>
<dbReference type="GO" id="GO:0032259">
    <property type="term" value="P:methylation"/>
    <property type="evidence" value="ECO:0007669"/>
    <property type="project" value="UniProtKB-KW"/>
</dbReference>
<evidence type="ECO:0000313" key="10">
    <source>
        <dbReference type="EMBL" id="KAH3669132.1"/>
    </source>
</evidence>
<dbReference type="AlphaFoldDB" id="A0A9P8PD74"/>
<dbReference type="PANTHER" id="PTHR13600:SF21">
    <property type="entry name" value="LEUCINE CARBOXYL METHYLTRANSFERASE 1"/>
    <property type="match status" value="1"/>
</dbReference>
<evidence type="ECO:0000256" key="5">
    <source>
        <dbReference type="ARBA" id="ARBA00022603"/>
    </source>
</evidence>
<feature type="binding site" evidence="9">
    <location>
        <begin position="175"/>
        <end position="176"/>
    </location>
    <ligand>
        <name>S-adenosyl-L-methionine</name>
        <dbReference type="ChEBI" id="CHEBI:59789"/>
    </ligand>
</feature>
<organism evidence="10 11">
    <name type="scientific">Wickerhamomyces mucosus</name>
    <dbReference type="NCBI Taxonomy" id="1378264"/>
    <lineage>
        <taxon>Eukaryota</taxon>
        <taxon>Fungi</taxon>
        <taxon>Dikarya</taxon>
        <taxon>Ascomycota</taxon>
        <taxon>Saccharomycotina</taxon>
        <taxon>Saccharomycetes</taxon>
        <taxon>Phaffomycetales</taxon>
        <taxon>Wickerhamomycetaceae</taxon>
        <taxon>Wickerhamomyces</taxon>
    </lineage>
</organism>
<dbReference type="InterPro" id="IPR029063">
    <property type="entry name" value="SAM-dependent_MTases_sf"/>
</dbReference>
<reference evidence="10" key="2">
    <citation type="submission" date="2021-01" db="EMBL/GenBank/DDBJ databases">
        <authorList>
            <person name="Schikora-Tamarit M.A."/>
        </authorList>
    </citation>
    <scope>NUCLEOTIDE SEQUENCE</scope>
    <source>
        <strain evidence="10">CBS6341</strain>
    </source>
</reference>